<sequence length="147" mass="16122">MQQHSTTQFAFLQHVLSTSQRQPPPPQSPDNRLDSILAQLAENQQTLAANQQLLMSQMQVFAASISNNSNNSNNSGTLNNAAIATAIFTPPTPIQVPIISPVRPSSAPIEPMPLPRPSLFPERSIPKAKCKKKAKSKETWIPYSPRN</sequence>
<dbReference type="AlphaFoldDB" id="A0A0B7NJR7"/>
<protein>
    <submittedName>
        <fullName evidence="2">Uncharacterized protein</fullName>
    </submittedName>
</protein>
<evidence type="ECO:0000313" key="2">
    <source>
        <dbReference type="EMBL" id="CEP15193.1"/>
    </source>
</evidence>
<dbReference type="Proteomes" id="UP000054107">
    <property type="component" value="Unassembled WGS sequence"/>
</dbReference>
<feature type="compositionally biased region" description="Basic residues" evidence="1">
    <location>
        <begin position="126"/>
        <end position="135"/>
    </location>
</feature>
<proteinExistence type="predicted"/>
<keyword evidence="3" id="KW-1185">Reference proteome</keyword>
<evidence type="ECO:0000256" key="1">
    <source>
        <dbReference type="SAM" id="MobiDB-lite"/>
    </source>
</evidence>
<reference evidence="2 3" key="1">
    <citation type="submission" date="2014-09" db="EMBL/GenBank/DDBJ databases">
        <authorList>
            <person name="Ellenberger Sabrina"/>
        </authorList>
    </citation>
    <scope>NUCLEOTIDE SEQUENCE [LARGE SCALE GENOMIC DNA]</scope>
    <source>
        <strain evidence="2 3">CBS 412.66</strain>
    </source>
</reference>
<feature type="region of interest" description="Disordered" evidence="1">
    <location>
        <begin position="107"/>
        <end position="147"/>
    </location>
</feature>
<gene>
    <name evidence="2" type="primary">PARPA_09396.1 scaffold 36284</name>
</gene>
<accession>A0A0B7NJR7</accession>
<organism evidence="2 3">
    <name type="scientific">Parasitella parasitica</name>
    <dbReference type="NCBI Taxonomy" id="35722"/>
    <lineage>
        <taxon>Eukaryota</taxon>
        <taxon>Fungi</taxon>
        <taxon>Fungi incertae sedis</taxon>
        <taxon>Mucoromycota</taxon>
        <taxon>Mucoromycotina</taxon>
        <taxon>Mucoromycetes</taxon>
        <taxon>Mucorales</taxon>
        <taxon>Mucorineae</taxon>
        <taxon>Mucoraceae</taxon>
        <taxon>Parasitella</taxon>
    </lineage>
</organism>
<name>A0A0B7NJR7_9FUNG</name>
<dbReference type="EMBL" id="LN731944">
    <property type="protein sequence ID" value="CEP15193.1"/>
    <property type="molecule type" value="Genomic_DNA"/>
</dbReference>
<evidence type="ECO:0000313" key="3">
    <source>
        <dbReference type="Proteomes" id="UP000054107"/>
    </source>
</evidence>